<dbReference type="RefSeq" id="WP_007575314.1">
    <property type="nucleotide sequence ID" value="NZ_AGUD01000203.1"/>
</dbReference>
<proteinExistence type="predicted"/>
<organism evidence="2 3">
    <name type="scientific">Patulibacter medicamentivorans</name>
    <dbReference type="NCBI Taxonomy" id="1097667"/>
    <lineage>
        <taxon>Bacteria</taxon>
        <taxon>Bacillati</taxon>
        <taxon>Actinomycetota</taxon>
        <taxon>Thermoleophilia</taxon>
        <taxon>Solirubrobacterales</taxon>
        <taxon>Patulibacteraceae</taxon>
        <taxon>Patulibacter</taxon>
    </lineage>
</organism>
<dbReference type="EMBL" id="AGUD01000203">
    <property type="protein sequence ID" value="EHN10742.1"/>
    <property type="molecule type" value="Genomic_DNA"/>
</dbReference>
<name>H0E6F3_9ACTN</name>
<dbReference type="SUPFAM" id="SSF56300">
    <property type="entry name" value="Metallo-dependent phosphatases"/>
    <property type="match status" value="1"/>
</dbReference>
<dbReference type="PANTHER" id="PTHR12905:SF0">
    <property type="entry name" value="CALCINEURIN-LIKE PHOSPHOESTERASE DOMAIN-CONTAINING PROTEIN"/>
    <property type="match status" value="1"/>
</dbReference>
<dbReference type="InterPro" id="IPR029052">
    <property type="entry name" value="Metallo-depent_PP-like"/>
</dbReference>
<dbReference type="InterPro" id="IPR051693">
    <property type="entry name" value="UPF0046_metallophosphoest"/>
</dbReference>
<dbReference type="InterPro" id="IPR004843">
    <property type="entry name" value="Calcineurin-like_PHP"/>
</dbReference>
<dbReference type="Gene3D" id="3.60.21.10">
    <property type="match status" value="1"/>
</dbReference>
<feature type="domain" description="Calcineurin-like phosphoesterase" evidence="1">
    <location>
        <begin position="26"/>
        <end position="193"/>
    </location>
</feature>
<reference evidence="2 3" key="1">
    <citation type="journal article" date="2013" name="Biodegradation">
        <title>Quantitative proteomic analysis of ibuprofen-degrading Patulibacter sp. strain I11.</title>
        <authorList>
            <person name="Almeida B."/>
            <person name="Kjeldal H."/>
            <person name="Lolas I."/>
            <person name="Knudsen A.D."/>
            <person name="Carvalho G."/>
            <person name="Nielsen K.L."/>
            <person name="Barreto Crespo M.T."/>
            <person name="Stensballe A."/>
            <person name="Nielsen J.L."/>
        </authorList>
    </citation>
    <scope>NUCLEOTIDE SEQUENCE [LARGE SCALE GENOMIC DNA]</scope>
    <source>
        <strain evidence="2 3">I11</strain>
    </source>
</reference>
<accession>H0E6F3</accession>
<evidence type="ECO:0000259" key="1">
    <source>
        <dbReference type="Pfam" id="PF00149"/>
    </source>
</evidence>
<dbReference type="Pfam" id="PF00149">
    <property type="entry name" value="Metallophos"/>
    <property type="match status" value="1"/>
</dbReference>
<gene>
    <name evidence="2" type="ORF">PAI11_24030</name>
</gene>
<evidence type="ECO:0000313" key="3">
    <source>
        <dbReference type="Proteomes" id="UP000005143"/>
    </source>
</evidence>
<dbReference type="AlphaFoldDB" id="H0E6F3"/>
<evidence type="ECO:0000313" key="2">
    <source>
        <dbReference type="EMBL" id="EHN10742.1"/>
    </source>
</evidence>
<dbReference type="Proteomes" id="UP000005143">
    <property type="component" value="Unassembled WGS sequence"/>
</dbReference>
<sequence>MSASSTAVSSETRRIVAICDQHGHLPEVEPCDLLLLGGDLCPTDDHDVAHQQRWLLGPFREWLAAAPATRIVAIAGNHDFVFQSPLAATLRDLPWTYLEDETADVLGLRVHGTPWQPWFGGWAFNAPRGEPGEPFLAERFALIPDDVDVLLVHGPPRGYGDRTQSGVDAGSTALLAAIERSRPRLCVFGHIHEGAGRWQHGPSELINATLVDLRYQPVHRPAVVDLPVAERR</sequence>
<comment type="caution">
    <text evidence="2">The sequence shown here is derived from an EMBL/GenBank/DDBJ whole genome shotgun (WGS) entry which is preliminary data.</text>
</comment>
<protein>
    <recommendedName>
        <fullName evidence="1">Calcineurin-like phosphoesterase domain-containing protein</fullName>
    </recommendedName>
</protein>
<dbReference type="PANTHER" id="PTHR12905">
    <property type="entry name" value="METALLOPHOSPHOESTERASE"/>
    <property type="match status" value="1"/>
</dbReference>
<dbReference type="GO" id="GO:0016787">
    <property type="term" value="F:hydrolase activity"/>
    <property type="evidence" value="ECO:0007669"/>
    <property type="project" value="InterPro"/>
</dbReference>
<keyword evidence="3" id="KW-1185">Reference proteome</keyword>